<evidence type="ECO:0000313" key="10">
    <source>
        <dbReference type="WBParaSite" id="PSAMB.scaffold3size181960.g429.t1"/>
    </source>
</evidence>
<protein>
    <submittedName>
        <fullName evidence="10">ER membrane protein complex subunit 7 beta-sandwich domain-containing protein</fullName>
    </submittedName>
</protein>
<keyword evidence="4" id="KW-0732">Signal</keyword>
<evidence type="ECO:0000256" key="5">
    <source>
        <dbReference type="ARBA" id="ARBA00022989"/>
    </source>
</evidence>
<evidence type="ECO:0000256" key="1">
    <source>
        <dbReference type="ARBA" id="ARBA00004167"/>
    </source>
</evidence>
<evidence type="ECO:0000256" key="3">
    <source>
        <dbReference type="ARBA" id="ARBA00022692"/>
    </source>
</evidence>
<dbReference type="InterPro" id="IPR013784">
    <property type="entry name" value="Carb-bd-like_fold"/>
</dbReference>
<keyword evidence="6 7" id="KW-0472">Membrane</keyword>
<dbReference type="GO" id="GO:0072546">
    <property type="term" value="C:EMC complex"/>
    <property type="evidence" value="ECO:0007669"/>
    <property type="project" value="TreeGrafter"/>
</dbReference>
<feature type="transmembrane region" description="Helical" evidence="7">
    <location>
        <begin position="137"/>
        <end position="160"/>
    </location>
</feature>
<name>A0A914WFY3_9BILA</name>
<reference evidence="10" key="1">
    <citation type="submission" date="2022-11" db="UniProtKB">
        <authorList>
            <consortium name="WormBaseParasite"/>
        </authorList>
    </citation>
    <scope>IDENTIFICATION</scope>
</reference>
<evidence type="ECO:0000259" key="8">
    <source>
        <dbReference type="Pfam" id="PF09430"/>
    </source>
</evidence>
<evidence type="ECO:0000256" key="2">
    <source>
        <dbReference type="ARBA" id="ARBA00008880"/>
    </source>
</evidence>
<comment type="similarity">
    <text evidence="2">Belongs to the EMC7 family.</text>
</comment>
<keyword evidence="3 7" id="KW-0812">Transmembrane</keyword>
<dbReference type="SUPFAM" id="SSF49452">
    <property type="entry name" value="Starch-binding domain-like"/>
    <property type="match status" value="1"/>
</dbReference>
<dbReference type="InterPro" id="IPR019008">
    <property type="entry name" value="Beta_sandwich_EMC7"/>
</dbReference>
<comment type="subcellular location">
    <subcellularLocation>
        <location evidence="1">Membrane</location>
        <topology evidence="1">Single-pass membrane protein</topology>
    </subcellularLocation>
</comment>
<dbReference type="AlphaFoldDB" id="A0A914WFY3"/>
<organism evidence="9 10">
    <name type="scientific">Plectus sambesii</name>
    <dbReference type="NCBI Taxonomy" id="2011161"/>
    <lineage>
        <taxon>Eukaryota</taxon>
        <taxon>Metazoa</taxon>
        <taxon>Ecdysozoa</taxon>
        <taxon>Nematoda</taxon>
        <taxon>Chromadorea</taxon>
        <taxon>Plectida</taxon>
        <taxon>Plectina</taxon>
        <taxon>Plectoidea</taxon>
        <taxon>Plectidae</taxon>
        <taxon>Plectus</taxon>
    </lineage>
</organism>
<feature type="domain" description="ER membrane protein complex subunit 7 beta-sandwich" evidence="8">
    <location>
        <begin position="35"/>
        <end position="145"/>
    </location>
</feature>
<sequence length="211" mass="24011">MMRVGWASEGAEIAEQTEAFAIEGKVTMPRDANVPKNWRSYTRVLVNYGQFVGFLREDGSFVISQVPSGSYVVEVASKDYVFEPVRVDITSKGKIRGRRLNFLQPSAVSTVQYPLKLIGRQPANYFRKREEWRITDMLMNPMVLMMVLPLLLIVVLPKLINTNDPELQREMAQSMQMPKYEMPELSEMMTSFFGGGGAKKAKKTTTTKKRT</sequence>
<evidence type="ECO:0000256" key="6">
    <source>
        <dbReference type="ARBA" id="ARBA00023136"/>
    </source>
</evidence>
<dbReference type="PANTHER" id="PTHR13605:SF4">
    <property type="entry name" value="ER MEMBRANE PROTEIN COMPLEX SUBUNIT 7"/>
    <property type="match status" value="1"/>
</dbReference>
<accession>A0A914WFY3</accession>
<dbReference type="PANTHER" id="PTHR13605">
    <property type="entry name" value="ER MEMBRANE PROTEIN COMPLEX SUBUNIT 7"/>
    <property type="match status" value="1"/>
</dbReference>
<keyword evidence="9" id="KW-1185">Reference proteome</keyword>
<dbReference type="InterPro" id="IPR039163">
    <property type="entry name" value="EMC7"/>
</dbReference>
<evidence type="ECO:0000256" key="7">
    <source>
        <dbReference type="SAM" id="Phobius"/>
    </source>
</evidence>
<dbReference type="Proteomes" id="UP000887566">
    <property type="component" value="Unplaced"/>
</dbReference>
<keyword evidence="5 7" id="KW-1133">Transmembrane helix</keyword>
<dbReference type="WBParaSite" id="PSAMB.scaffold3size181960.g429.t1">
    <property type="protein sequence ID" value="PSAMB.scaffold3size181960.g429.t1"/>
    <property type="gene ID" value="PSAMB.scaffold3size181960.g429"/>
</dbReference>
<dbReference type="Pfam" id="PF09430">
    <property type="entry name" value="EMC7_beta-sandw"/>
    <property type="match status" value="1"/>
</dbReference>
<dbReference type="GO" id="GO:0030246">
    <property type="term" value="F:carbohydrate binding"/>
    <property type="evidence" value="ECO:0007669"/>
    <property type="project" value="InterPro"/>
</dbReference>
<evidence type="ECO:0000256" key="4">
    <source>
        <dbReference type="ARBA" id="ARBA00022729"/>
    </source>
</evidence>
<evidence type="ECO:0000313" key="9">
    <source>
        <dbReference type="Proteomes" id="UP000887566"/>
    </source>
</evidence>
<proteinExistence type="inferred from homology"/>